<evidence type="ECO:0000313" key="1">
    <source>
        <dbReference type="EMBL" id="UMM17861.1"/>
    </source>
</evidence>
<organism evidence="1 2">
    <name type="scientific">Caenorhabditis briggsae</name>
    <dbReference type="NCBI Taxonomy" id="6238"/>
    <lineage>
        <taxon>Eukaryota</taxon>
        <taxon>Metazoa</taxon>
        <taxon>Ecdysozoa</taxon>
        <taxon>Nematoda</taxon>
        <taxon>Chromadorea</taxon>
        <taxon>Rhabditida</taxon>
        <taxon>Rhabditina</taxon>
        <taxon>Rhabditomorpha</taxon>
        <taxon>Rhabditoidea</taxon>
        <taxon>Rhabditidae</taxon>
        <taxon>Peloderinae</taxon>
        <taxon>Caenorhabditis</taxon>
    </lineage>
</organism>
<accession>A0AAE9ECJ8</accession>
<dbReference type="AlphaFoldDB" id="A0AAE9ECJ8"/>
<proteinExistence type="predicted"/>
<keyword evidence="2" id="KW-1185">Reference proteome</keyword>
<protein>
    <submittedName>
        <fullName evidence="1">Uncharacterized protein</fullName>
    </submittedName>
</protein>
<reference evidence="1 2" key="1">
    <citation type="submission" date="2022-04" db="EMBL/GenBank/DDBJ databases">
        <title>Chromosome-level reference genomes for two strains of Caenorhabditis briggsae: an improved platform for comparative genomics.</title>
        <authorList>
            <person name="Stevens L."/>
            <person name="Andersen E."/>
        </authorList>
    </citation>
    <scope>NUCLEOTIDE SEQUENCE [LARGE SCALE GENOMIC DNA]</scope>
    <source>
        <strain evidence="1">VX34</strain>
        <tissue evidence="1">Whole-organism</tissue>
    </source>
</reference>
<dbReference type="Proteomes" id="UP000829354">
    <property type="component" value="Chromosome II"/>
</dbReference>
<gene>
    <name evidence="1" type="ORF">L5515_014207</name>
</gene>
<dbReference type="EMBL" id="CP092621">
    <property type="protein sequence ID" value="UMM17861.1"/>
    <property type="molecule type" value="Genomic_DNA"/>
</dbReference>
<evidence type="ECO:0000313" key="2">
    <source>
        <dbReference type="Proteomes" id="UP000829354"/>
    </source>
</evidence>
<sequence>MKEWIRNPGFREIRENQYSVSNVRIAGFGRILQELLGVFGVQQLRGHLRNRIKGLRRHHGSFQDGPDSNSDDRRSKIAQDLLGFLAASTTTTS</sequence>
<name>A0AAE9ECJ8_CAEBR</name>